<evidence type="ECO:0000313" key="2">
    <source>
        <dbReference type="Proteomes" id="UP000008881"/>
    </source>
</evidence>
<dbReference type="InterPro" id="IPR008727">
    <property type="entry name" value="PAAR_motif"/>
</dbReference>
<evidence type="ECO:0008006" key="3">
    <source>
        <dbReference type="Google" id="ProtNLM"/>
    </source>
</evidence>
<dbReference type="RefSeq" id="WP_015704986.1">
    <property type="nucleotide sequence ID" value="NC_015663.1"/>
</dbReference>
<gene>
    <name evidence="1" type="ordered locus">EAE_15965</name>
</gene>
<keyword evidence="2" id="KW-1185">Reference proteome</keyword>
<evidence type="ECO:0000313" key="1">
    <source>
        <dbReference type="EMBL" id="AEG98104.1"/>
    </source>
</evidence>
<name>A0A0H3FU05_KLEAK</name>
<dbReference type="eggNOG" id="COG4104">
    <property type="taxonomic scope" value="Bacteria"/>
</dbReference>
<dbReference type="EMBL" id="CP002824">
    <property type="protein sequence ID" value="AEG98104.1"/>
    <property type="molecule type" value="Genomic_DNA"/>
</dbReference>
<dbReference type="Proteomes" id="UP000008881">
    <property type="component" value="Chromosome"/>
</dbReference>
<reference evidence="1 2" key="1">
    <citation type="journal article" date="2012" name="J. Bacteriol.">
        <title>Complete genome sequence of Enterobacter aerogenes KCTC 2190.</title>
        <authorList>
            <person name="Shin S.H."/>
            <person name="Kim S."/>
            <person name="Kim J.Y."/>
            <person name="Lee S."/>
            <person name="Um Y."/>
            <person name="Oh M.K."/>
            <person name="Kim Y.R."/>
            <person name="Lee J."/>
            <person name="Yang K.S."/>
        </authorList>
    </citation>
    <scope>NUCLEOTIDE SEQUENCE [LARGE SCALE GENOMIC DNA]</scope>
    <source>
        <strain evidence="1 2">KCTC 2190</strain>
    </source>
</reference>
<organism evidence="1 2">
    <name type="scientific">Klebsiella aerogenes (strain ATCC 13048 / DSM 30053 / CCUG 1429 / JCM 1235 / KCTC 2190 / NBRC 13534 / NCIMB 10102 / NCTC 10006 / CDC 819-56)</name>
    <name type="common">Enterobacter aerogenes</name>
    <dbReference type="NCBI Taxonomy" id="1028307"/>
    <lineage>
        <taxon>Bacteria</taxon>
        <taxon>Pseudomonadati</taxon>
        <taxon>Pseudomonadota</taxon>
        <taxon>Gammaproteobacteria</taxon>
        <taxon>Enterobacterales</taxon>
        <taxon>Enterobacteriaceae</taxon>
        <taxon>Klebsiella/Raoultella group</taxon>
        <taxon>Klebsiella</taxon>
    </lineage>
</organism>
<dbReference type="OrthoDB" id="6860016at2"/>
<sequence length="85" mass="8755">MKGVIRLNDPLAGGGKVITSSGAEFMGTPVTLKGDKVQCATHKGTFGITECHPFWTMNGRGVVVDGCKAECGCAIRTTLQTAGAV</sequence>
<protein>
    <recommendedName>
        <fullName evidence="3">PAAR domain-containing protein</fullName>
    </recommendedName>
</protein>
<dbReference type="AlphaFoldDB" id="A0A0H3FU05"/>
<dbReference type="HOGENOM" id="CLU_148568_4_2_6"/>
<dbReference type="GeneID" id="93311378"/>
<proteinExistence type="predicted"/>
<dbReference type="CDD" id="cd14744">
    <property type="entry name" value="PAAR_CT_2"/>
    <property type="match status" value="1"/>
</dbReference>
<dbReference type="KEGG" id="eae:EAE_15965"/>
<accession>A0A0H3FU05</accession>
<dbReference type="Pfam" id="PF05488">
    <property type="entry name" value="PAAR_motif"/>
    <property type="match status" value="1"/>
</dbReference>